<comment type="caution">
    <text evidence="8">The sequence shown here is derived from an EMBL/GenBank/DDBJ whole genome shotgun (WGS) entry which is preliminary data.</text>
</comment>
<proteinExistence type="inferred from homology"/>
<sequence>MSKIGEREPIESVLMKFALLLSTRSTCERLNVGCIITSNDFQRVYSYGYNGNAKGFENKCDSNETGKCGCIHAEANALIKCSIVDAQKVILITQSPCKMCAKMIVNSGASRVYYFSNYRLDEGLQILSRGNILTSKIDL</sequence>
<dbReference type="InterPro" id="IPR016193">
    <property type="entry name" value="Cytidine_deaminase-like"/>
</dbReference>
<dbReference type="InterPro" id="IPR016473">
    <property type="entry name" value="dCMP_deaminase"/>
</dbReference>
<feature type="binding site" evidence="6">
    <location>
        <position position="97"/>
    </location>
    <ligand>
        <name>Zn(2+)</name>
        <dbReference type="ChEBI" id="CHEBI:29105"/>
        <note>catalytic</note>
    </ligand>
</feature>
<evidence type="ECO:0000313" key="8">
    <source>
        <dbReference type="EMBL" id="OGM99949.1"/>
    </source>
</evidence>
<dbReference type="AlphaFoldDB" id="A0A1F8EHW2"/>
<keyword evidence="4 6" id="KW-0862">Zinc</keyword>
<dbReference type="Proteomes" id="UP000177117">
    <property type="component" value="Unassembled WGS sequence"/>
</dbReference>
<dbReference type="GO" id="GO:0008270">
    <property type="term" value="F:zinc ion binding"/>
    <property type="evidence" value="ECO:0007669"/>
    <property type="project" value="InterPro"/>
</dbReference>
<evidence type="ECO:0000256" key="1">
    <source>
        <dbReference type="ARBA" id="ARBA00006576"/>
    </source>
</evidence>
<feature type="binding site" evidence="6">
    <location>
        <position position="100"/>
    </location>
    <ligand>
        <name>Zn(2+)</name>
        <dbReference type="ChEBI" id="CHEBI:29105"/>
        <note>catalytic</note>
    </ligand>
</feature>
<evidence type="ECO:0000256" key="4">
    <source>
        <dbReference type="ARBA" id="ARBA00022833"/>
    </source>
</evidence>
<dbReference type="PROSITE" id="PS00903">
    <property type="entry name" value="CYT_DCMP_DEAMINASES_1"/>
    <property type="match status" value="1"/>
</dbReference>
<feature type="binding site" evidence="6">
    <location>
        <position position="72"/>
    </location>
    <ligand>
        <name>Zn(2+)</name>
        <dbReference type="ChEBI" id="CHEBI:29105"/>
        <note>catalytic</note>
    </ligand>
</feature>
<dbReference type="InterPro" id="IPR015517">
    <property type="entry name" value="dCMP_deaminase-rel"/>
</dbReference>
<protein>
    <recommendedName>
        <fullName evidence="7">CMP/dCMP-type deaminase domain-containing protein</fullName>
    </recommendedName>
</protein>
<dbReference type="PROSITE" id="PS51747">
    <property type="entry name" value="CYT_DCMP_DEAMINASES_2"/>
    <property type="match status" value="1"/>
</dbReference>
<evidence type="ECO:0000256" key="5">
    <source>
        <dbReference type="PIRSR" id="PIRSR006019-1"/>
    </source>
</evidence>
<dbReference type="EMBL" id="MGJD01000032">
    <property type="protein sequence ID" value="OGM99949.1"/>
    <property type="molecule type" value="Genomic_DNA"/>
</dbReference>
<dbReference type="GO" id="GO:0005737">
    <property type="term" value="C:cytoplasm"/>
    <property type="evidence" value="ECO:0007669"/>
    <property type="project" value="TreeGrafter"/>
</dbReference>
<feature type="active site" description="Proton donor" evidence="5">
    <location>
        <position position="74"/>
    </location>
</feature>
<comment type="similarity">
    <text evidence="1">Belongs to the cytidine and deoxycytidylate deaminase family.</text>
</comment>
<evidence type="ECO:0000313" key="9">
    <source>
        <dbReference type="Proteomes" id="UP000177117"/>
    </source>
</evidence>
<dbReference type="SUPFAM" id="SSF53927">
    <property type="entry name" value="Cytidine deaminase-like"/>
    <property type="match status" value="1"/>
</dbReference>
<keyword evidence="3" id="KW-0378">Hydrolase</keyword>
<gene>
    <name evidence="8" type="ORF">A2650_01525</name>
</gene>
<accession>A0A1F8EHW2</accession>
<dbReference type="PANTHER" id="PTHR11086">
    <property type="entry name" value="DEOXYCYTIDYLATE DEAMINASE-RELATED"/>
    <property type="match status" value="1"/>
</dbReference>
<dbReference type="InterPro" id="IPR016192">
    <property type="entry name" value="APOBEC/CMP_deaminase_Zn-bd"/>
</dbReference>
<dbReference type="Pfam" id="PF00383">
    <property type="entry name" value="dCMP_cyt_deam_1"/>
    <property type="match status" value="1"/>
</dbReference>
<dbReference type="GO" id="GO:0006220">
    <property type="term" value="P:pyrimidine nucleotide metabolic process"/>
    <property type="evidence" value="ECO:0007669"/>
    <property type="project" value="InterPro"/>
</dbReference>
<dbReference type="InterPro" id="IPR002125">
    <property type="entry name" value="CMP_dCMP_dom"/>
</dbReference>
<feature type="domain" description="CMP/dCMP-type deaminase" evidence="7">
    <location>
        <begin position="9"/>
        <end position="127"/>
    </location>
</feature>
<organism evidence="8 9">
    <name type="scientific">Candidatus Yanofskybacteria bacterium RIFCSPHIGHO2_01_FULL_41_53</name>
    <dbReference type="NCBI Taxonomy" id="1802663"/>
    <lineage>
        <taxon>Bacteria</taxon>
        <taxon>Candidatus Yanofskyibacteriota</taxon>
    </lineage>
</organism>
<evidence type="ECO:0000256" key="2">
    <source>
        <dbReference type="ARBA" id="ARBA00022723"/>
    </source>
</evidence>
<comment type="cofactor">
    <cofactor evidence="6">
        <name>Zn(2+)</name>
        <dbReference type="ChEBI" id="CHEBI:29105"/>
    </cofactor>
</comment>
<keyword evidence="2 6" id="KW-0479">Metal-binding</keyword>
<evidence type="ECO:0000256" key="3">
    <source>
        <dbReference type="ARBA" id="ARBA00022801"/>
    </source>
</evidence>
<reference evidence="8 9" key="1">
    <citation type="journal article" date="2016" name="Nat. Commun.">
        <title>Thousands of microbial genomes shed light on interconnected biogeochemical processes in an aquifer system.</title>
        <authorList>
            <person name="Anantharaman K."/>
            <person name="Brown C.T."/>
            <person name="Hug L.A."/>
            <person name="Sharon I."/>
            <person name="Castelle C.J."/>
            <person name="Probst A.J."/>
            <person name="Thomas B.C."/>
            <person name="Singh A."/>
            <person name="Wilkins M.J."/>
            <person name="Karaoz U."/>
            <person name="Brodie E.L."/>
            <person name="Williams K.H."/>
            <person name="Hubbard S.S."/>
            <person name="Banfield J.F."/>
        </authorList>
    </citation>
    <scope>NUCLEOTIDE SEQUENCE [LARGE SCALE GENOMIC DNA]</scope>
</reference>
<dbReference type="Gene3D" id="3.40.140.10">
    <property type="entry name" value="Cytidine Deaminase, domain 2"/>
    <property type="match status" value="1"/>
</dbReference>
<dbReference type="PANTHER" id="PTHR11086:SF18">
    <property type="entry name" value="DEOXYCYTIDYLATE DEAMINASE"/>
    <property type="match status" value="1"/>
</dbReference>
<dbReference type="PIRSF" id="PIRSF006019">
    <property type="entry name" value="dCMP_deaminase"/>
    <property type="match status" value="1"/>
</dbReference>
<evidence type="ECO:0000259" key="7">
    <source>
        <dbReference type="PROSITE" id="PS51747"/>
    </source>
</evidence>
<evidence type="ECO:0000256" key="6">
    <source>
        <dbReference type="PIRSR" id="PIRSR006019-2"/>
    </source>
</evidence>
<dbReference type="GO" id="GO:0004132">
    <property type="term" value="F:dCMP deaminase activity"/>
    <property type="evidence" value="ECO:0007669"/>
    <property type="project" value="InterPro"/>
</dbReference>
<name>A0A1F8EHW2_9BACT</name>